<dbReference type="EMBL" id="JAVIJP010000047">
    <property type="protein sequence ID" value="KAL3626536.1"/>
    <property type="molecule type" value="Genomic_DNA"/>
</dbReference>
<feature type="domain" description="FANCI helical" evidence="5">
    <location>
        <begin position="297"/>
        <end position="378"/>
    </location>
</feature>
<reference evidence="8" key="1">
    <citation type="journal article" date="2024" name="IScience">
        <title>Strigolactones Initiate the Formation of Haustorium-like Structures in Castilleja.</title>
        <authorList>
            <person name="Buerger M."/>
            <person name="Peterson D."/>
            <person name="Chory J."/>
        </authorList>
    </citation>
    <scope>NUCLEOTIDE SEQUENCE [LARGE SCALE GENOMIC DNA]</scope>
</reference>
<organism evidence="7 8">
    <name type="scientific">Castilleja foliolosa</name>
    <dbReference type="NCBI Taxonomy" id="1961234"/>
    <lineage>
        <taxon>Eukaryota</taxon>
        <taxon>Viridiplantae</taxon>
        <taxon>Streptophyta</taxon>
        <taxon>Embryophyta</taxon>
        <taxon>Tracheophyta</taxon>
        <taxon>Spermatophyta</taxon>
        <taxon>Magnoliopsida</taxon>
        <taxon>eudicotyledons</taxon>
        <taxon>Gunneridae</taxon>
        <taxon>Pentapetalae</taxon>
        <taxon>asterids</taxon>
        <taxon>lamiids</taxon>
        <taxon>Lamiales</taxon>
        <taxon>Orobanchaceae</taxon>
        <taxon>Pedicularideae</taxon>
        <taxon>Castillejinae</taxon>
        <taxon>Castilleja</taxon>
    </lineage>
</organism>
<comment type="caution">
    <text evidence="7">The sequence shown here is derived from an EMBL/GenBank/DDBJ whole genome shotgun (WGS) entry which is preliminary data.</text>
</comment>
<sequence length="1402" mass="157153">MKPAAKPPRSSTSALRPPPQPPQLTDTEIISLAQQDNPIPSQLPPFLLSESSHAAILSFLDTRASAHNSSFAVSEYVSALLSLISRHPSPALSTLLSALIHSYLSLFTSHKIPHDRSSLLILQQFVGHIDTIEIREIPKFIDIITSYLPQINDSEDANVLTLLPKCIELIRISNEVDKPVEYVGSVIDDLINCEWSKVLLIKMVEVIRDFSTFMDKSRKKEFLEKVFVKMRNDVEMQDLPGLVYQLLVLATKGFGKREVIEGIVLYFGCSDKGGSIMKQVEGTVLLHVNFAVKQDPSLGQEVLGLVRLDSSAFNHFTVVVLLSIARIRRFEESAIGVLKMALLNAYKEYKFAKVCTWLSDELKKEYLENARLVEKAILKAVNASHYGREHIVPSIVQLGFVLLGVDEGIPKEIVKSDGFLGPEGLGAQVLKCLFEVHEMSRNEIIEQCKFRLLSLKPENCFPITRLLGHLVLVHPHRMLDHMSHIKEMLDYFAFMDDRMSYNLVTVLLPLIKLSRDLKNYTILVLRKAMFRRESSVRLAAVSAIFDLILAEKQSKTDGLFSFQESSSQASSSQQAEVLCPTREDLFQELSGLLQRCLYQQANIRVNLYHGLMKLVLVDPLAASAIFNFLLSHFQQYYREDGDVQLGISQCLKLENGKFCVEEPLDCLLFCVSWILLLQPQNKNDHPSDSMPCFDFSITQDNETGRNLSGESFSNALTQIRKFLRNGNLEGLVGKSQESGSIPIEEEKRGRAATLLLGIIEVVINIIVADLAKADTVQKLELERELSQFIAIHESVEKITFNSKQINSTKKAIVRPTVSDTADKPAPGVNKLPTDRTPLLAISSIHRLLQLVCDNSKNGTNSQKNSQLSSQASNSKKCSHVLHMCLRQLKVFSIADKDDPLKKLMNGEIKLLGLPVMSIILSLKSELSKKETKGRKDVDDIHLALCCLQKLIEVSLSSSKYAGMLDVLVSANRIEDVSVDDGCNDECKLGEEIDDQSTRSKELFIKRTVKPLLDAFLEFSFLREAEILCNIVLMIGNKLPEERRSLVGSWATRICKSINISNSKVAKCLIFIAVTLSSPPTDLVISENMSAELLKVVGSENIDPFDKSETFPVINKSTSVAIASTILQLVESTISDMDWISIRLKTYYTVIQKGISFNQSGKVASELALEETLFLRAEAVVKVLAYFVDMNLKDTQAEHLLRIAVKFYKNLVRISKLRIAPKGCRQVLPSVKYQRLVEVTCRRLTAPIYNFVARVQKNQQESSTTRGIVSKIKRENKCIPDLIFQIEDYEKYLIQISKITKVNLLRHAKRSTSRDFKILEPSENTEEEQNLNQEADGEHSNTAENKSSDESGSEDEQTENGPLPNCGSPMAVNDTDDEDEAAVRQVKRAKMNRVVQDSSDEEA</sequence>
<evidence type="ECO:0000259" key="6">
    <source>
        <dbReference type="Pfam" id="PF14680"/>
    </source>
</evidence>
<dbReference type="Pfam" id="PF14675">
    <property type="entry name" value="FANCI_S1"/>
    <property type="match status" value="1"/>
</dbReference>
<dbReference type="InterPro" id="IPR029315">
    <property type="entry name" value="FANCI_S2"/>
</dbReference>
<evidence type="ECO:0000259" key="3">
    <source>
        <dbReference type="Pfam" id="PF14676"/>
    </source>
</evidence>
<feature type="region of interest" description="Disordered" evidence="1">
    <location>
        <begin position="1315"/>
        <end position="1402"/>
    </location>
</feature>
<dbReference type="InterPro" id="IPR026171">
    <property type="entry name" value="FANCI"/>
</dbReference>
<evidence type="ECO:0000259" key="4">
    <source>
        <dbReference type="Pfam" id="PF14678"/>
    </source>
</evidence>
<evidence type="ECO:0000313" key="8">
    <source>
        <dbReference type="Proteomes" id="UP001632038"/>
    </source>
</evidence>
<dbReference type="InterPro" id="IPR029314">
    <property type="entry name" value="FANCI_S4"/>
</dbReference>
<evidence type="ECO:0000256" key="1">
    <source>
        <dbReference type="SAM" id="MobiDB-lite"/>
    </source>
</evidence>
<evidence type="ECO:0000313" key="7">
    <source>
        <dbReference type="EMBL" id="KAL3626536.1"/>
    </source>
</evidence>
<feature type="domain" description="FANCI helical" evidence="6">
    <location>
        <begin position="563"/>
        <end position="799"/>
    </location>
</feature>
<dbReference type="SUPFAM" id="SSF48371">
    <property type="entry name" value="ARM repeat"/>
    <property type="match status" value="1"/>
</dbReference>
<feature type="domain" description="FANCI solenoid 1" evidence="2">
    <location>
        <begin position="132"/>
        <end position="273"/>
    </location>
</feature>
<evidence type="ECO:0000259" key="2">
    <source>
        <dbReference type="Pfam" id="PF14675"/>
    </source>
</evidence>
<feature type="region of interest" description="Disordered" evidence="1">
    <location>
        <begin position="1"/>
        <end position="25"/>
    </location>
</feature>
<keyword evidence="8" id="KW-1185">Reference proteome</keyword>
<dbReference type="InterPro" id="IPR016024">
    <property type="entry name" value="ARM-type_fold"/>
</dbReference>
<proteinExistence type="predicted"/>
<dbReference type="Pfam" id="PF14680">
    <property type="entry name" value="FANCI_HD2"/>
    <property type="match status" value="1"/>
</dbReference>
<dbReference type="InterPro" id="IPR029308">
    <property type="entry name" value="FANCI_S1"/>
</dbReference>
<protein>
    <recommendedName>
        <fullName evidence="9">Fanconi anemia group I protein</fullName>
    </recommendedName>
</protein>
<evidence type="ECO:0008006" key="9">
    <source>
        <dbReference type="Google" id="ProtNLM"/>
    </source>
</evidence>
<dbReference type="Pfam" id="PF14678">
    <property type="entry name" value="FANCI_S4"/>
    <property type="match status" value="1"/>
</dbReference>
<dbReference type="Pfam" id="PF14679">
    <property type="entry name" value="FANCI_HD1"/>
    <property type="match status" value="1"/>
</dbReference>
<feature type="domain" description="FANCI solenoid 4" evidence="4">
    <location>
        <begin position="1086"/>
        <end position="1320"/>
    </location>
</feature>
<dbReference type="PANTHER" id="PTHR21818">
    <property type="entry name" value="BC025462 PROTEIN"/>
    <property type="match status" value="1"/>
</dbReference>
<accession>A0ABD3CB26</accession>
<evidence type="ECO:0000259" key="5">
    <source>
        <dbReference type="Pfam" id="PF14679"/>
    </source>
</evidence>
<feature type="compositionally biased region" description="Basic and acidic residues" evidence="1">
    <location>
        <begin position="1335"/>
        <end position="1348"/>
    </location>
</feature>
<gene>
    <name evidence="7" type="ORF">CASFOL_030085</name>
</gene>
<name>A0ABD3CB26_9LAMI</name>
<dbReference type="InterPro" id="IPR029312">
    <property type="entry name" value="FANCI_HD2"/>
</dbReference>
<feature type="domain" description="FANCI solenoid 2" evidence="3">
    <location>
        <begin position="391"/>
        <end position="544"/>
    </location>
</feature>
<dbReference type="InterPro" id="IPR029310">
    <property type="entry name" value="FANCI_HD1"/>
</dbReference>
<dbReference type="Pfam" id="PF14676">
    <property type="entry name" value="FANCI_S2"/>
    <property type="match status" value="1"/>
</dbReference>
<dbReference type="PANTHER" id="PTHR21818:SF0">
    <property type="entry name" value="FANCONI ANEMIA GROUP I PROTEIN"/>
    <property type="match status" value="1"/>
</dbReference>
<dbReference type="Proteomes" id="UP001632038">
    <property type="component" value="Unassembled WGS sequence"/>
</dbReference>